<name>A0A285PHZ7_9HYPH</name>
<evidence type="ECO:0000313" key="7">
    <source>
        <dbReference type="Proteomes" id="UP000219439"/>
    </source>
</evidence>
<dbReference type="PRINTS" id="PR00039">
    <property type="entry name" value="HTHLYSR"/>
</dbReference>
<dbReference type="EMBL" id="OBEL01000006">
    <property type="protein sequence ID" value="SNZ21048.1"/>
    <property type="molecule type" value="Genomic_DNA"/>
</dbReference>
<dbReference type="RefSeq" id="WP_097155410.1">
    <property type="nucleotide sequence ID" value="NZ_OBEL01000006.1"/>
</dbReference>
<dbReference type="CDD" id="cd08440">
    <property type="entry name" value="PBP2_LTTR_like_4"/>
    <property type="match status" value="1"/>
</dbReference>
<dbReference type="GO" id="GO:0003677">
    <property type="term" value="F:DNA binding"/>
    <property type="evidence" value="ECO:0007669"/>
    <property type="project" value="UniProtKB-KW"/>
</dbReference>
<dbReference type="Proteomes" id="UP000219439">
    <property type="component" value="Unassembled WGS sequence"/>
</dbReference>
<accession>A0A285PHZ7</accession>
<dbReference type="Gene3D" id="3.40.190.290">
    <property type="match status" value="1"/>
</dbReference>
<proteinExistence type="inferred from homology"/>
<dbReference type="Pfam" id="PF00126">
    <property type="entry name" value="HTH_1"/>
    <property type="match status" value="1"/>
</dbReference>
<dbReference type="GO" id="GO:0005829">
    <property type="term" value="C:cytosol"/>
    <property type="evidence" value="ECO:0007669"/>
    <property type="project" value="TreeGrafter"/>
</dbReference>
<dbReference type="PANTHER" id="PTHR30419">
    <property type="entry name" value="HTH-TYPE TRANSCRIPTIONAL REGULATOR YBHD"/>
    <property type="match status" value="1"/>
</dbReference>
<organism evidence="6 7">
    <name type="scientific">Cohaesibacter gelatinilyticus</name>
    <dbReference type="NCBI Taxonomy" id="372072"/>
    <lineage>
        <taxon>Bacteria</taxon>
        <taxon>Pseudomonadati</taxon>
        <taxon>Pseudomonadota</taxon>
        <taxon>Alphaproteobacteria</taxon>
        <taxon>Hyphomicrobiales</taxon>
        <taxon>Cohaesibacteraceae</taxon>
    </lineage>
</organism>
<gene>
    <name evidence="6" type="ORF">SAMN06265368_4162</name>
</gene>
<comment type="similarity">
    <text evidence="1">Belongs to the LysR transcriptional regulatory family.</text>
</comment>
<dbReference type="InterPro" id="IPR036388">
    <property type="entry name" value="WH-like_DNA-bd_sf"/>
</dbReference>
<dbReference type="Gene3D" id="1.10.10.10">
    <property type="entry name" value="Winged helix-like DNA-binding domain superfamily/Winged helix DNA-binding domain"/>
    <property type="match status" value="1"/>
</dbReference>
<dbReference type="SUPFAM" id="SSF53850">
    <property type="entry name" value="Periplasmic binding protein-like II"/>
    <property type="match status" value="1"/>
</dbReference>
<keyword evidence="3 6" id="KW-0238">DNA-binding</keyword>
<dbReference type="FunFam" id="1.10.10.10:FF:000001">
    <property type="entry name" value="LysR family transcriptional regulator"/>
    <property type="match status" value="1"/>
</dbReference>
<evidence type="ECO:0000256" key="1">
    <source>
        <dbReference type="ARBA" id="ARBA00009437"/>
    </source>
</evidence>
<protein>
    <submittedName>
        <fullName evidence="6">DNA-binding transcriptional regulator, LysR family</fullName>
    </submittedName>
</protein>
<dbReference type="PANTHER" id="PTHR30419:SF8">
    <property type="entry name" value="NITROGEN ASSIMILATION TRANSCRIPTIONAL ACTIVATOR-RELATED"/>
    <property type="match status" value="1"/>
</dbReference>
<sequence>MKVSLHHLRAFVAVSRERSFTRAAELLDMSQPAVTTAIKQLEETLNVRLFDRSTKVLRLTKASETFLPSIERVLGELDQTLHDFQAMVDGAQGHVAVSVLPSVATNVLPRTIESFFAAFPNIRLSLRDDNSSGVRERVLSGEVDLGVAGRPDPTEALDFEPLIRDPFGVVAHKSHPLSQGSGPLKWQELADYPYISFAADTGIRPILDTLKDVPENISAPWIEVSNIATVLSLLKTNLGIAALPQMSVNPIEQDVVFRTLLNPPLFRELGLITRRNRSLSPAAERFTQHMKDALKPYWER</sequence>
<keyword evidence="7" id="KW-1185">Reference proteome</keyword>
<evidence type="ECO:0000313" key="6">
    <source>
        <dbReference type="EMBL" id="SNZ21048.1"/>
    </source>
</evidence>
<dbReference type="GO" id="GO:0003700">
    <property type="term" value="F:DNA-binding transcription factor activity"/>
    <property type="evidence" value="ECO:0007669"/>
    <property type="project" value="InterPro"/>
</dbReference>
<dbReference type="AlphaFoldDB" id="A0A285PHZ7"/>
<dbReference type="Pfam" id="PF03466">
    <property type="entry name" value="LysR_substrate"/>
    <property type="match status" value="1"/>
</dbReference>
<dbReference type="PROSITE" id="PS50931">
    <property type="entry name" value="HTH_LYSR"/>
    <property type="match status" value="1"/>
</dbReference>
<reference evidence="6 7" key="1">
    <citation type="submission" date="2017-09" db="EMBL/GenBank/DDBJ databases">
        <authorList>
            <person name="Ehlers B."/>
            <person name="Leendertz F.H."/>
        </authorList>
    </citation>
    <scope>NUCLEOTIDE SEQUENCE [LARGE SCALE GENOMIC DNA]</scope>
    <source>
        <strain evidence="6 7">DSM 18289</strain>
    </source>
</reference>
<feature type="domain" description="HTH lysR-type" evidence="5">
    <location>
        <begin position="3"/>
        <end position="60"/>
    </location>
</feature>
<dbReference type="OrthoDB" id="8479357at2"/>
<evidence type="ECO:0000256" key="2">
    <source>
        <dbReference type="ARBA" id="ARBA00023015"/>
    </source>
</evidence>
<dbReference type="InterPro" id="IPR050950">
    <property type="entry name" value="HTH-type_LysR_regulators"/>
</dbReference>
<keyword evidence="4" id="KW-0804">Transcription</keyword>
<evidence type="ECO:0000256" key="3">
    <source>
        <dbReference type="ARBA" id="ARBA00023125"/>
    </source>
</evidence>
<dbReference type="InterPro" id="IPR005119">
    <property type="entry name" value="LysR_subst-bd"/>
</dbReference>
<evidence type="ECO:0000259" key="5">
    <source>
        <dbReference type="PROSITE" id="PS50931"/>
    </source>
</evidence>
<evidence type="ECO:0000256" key="4">
    <source>
        <dbReference type="ARBA" id="ARBA00023163"/>
    </source>
</evidence>
<dbReference type="InterPro" id="IPR036390">
    <property type="entry name" value="WH_DNA-bd_sf"/>
</dbReference>
<dbReference type="InterPro" id="IPR000847">
    <property type="entry name" value="LysR_HTH_N"/>
</dbReference>
<dbReference type="SUPFAM" id="SSF46785">
    <property type="entry name" value="Winged helix' DNA-binding domain"/>
    <property type="match status" value="1"/>
</dbReference>
<keyword evidence="2" id="KW-0805">Transcription regulation</keyword>